<keyword evidence="2" id="KW-0812">Transmembrane</keyword>
<sequence length="117" mass="13333">MMRTNFPHTGVLTDPAAPSSFGAWLQYVGKDHVGAISFLIADFLLLYGVFALTFGQASQKEEEKKKKIEYVLFAVDARVKISAASQRREQVEQNKKNDRNGWSPQERWNERRSENVG</sequence>
<keyword evidence="2" id="KW-1133">Transmembrane helix</keyword>
<name>A0ABU6YVZ1_9FABA</name>
<evidence type="ECO:0000313" key="4">
    <source>
        <dbReference type="Proteomes" id="UP001341840"/>
    </source>
</evidence>
<organism evidence="3 4">
    <name type="scientific">Stylosanthes scabra</name>
    <dbReference type="NCBI Taxonomy" id="79078"/>
    <lineage>
        <taxon>Eukaryota</taxon>
        <taxon>Viridiplantae</taxon>
        <taxon>Streptophyta</taxon>
        <taxon>Embryophyta</taxon>
        <taxon>Tracheophyta</taxon>
        <taxon>Spermatophyta</taxon>
        <taxon>Magnoliopsida</taxon>
        <taxon>eudicotyledons</taxon>
        <taxon>Gunneridae</taxon>
        <taxon>Pentapetalae</taxon>
        <taxon>rosids</taxon>
        <taxon>fabids</taxon>
        <taxon>Fabales</taxon>
        <taxon>Fabaceae</taxon>
        <taxon>Papilionoideae</taxon>
        <taxon>50 kb inversion clade</taxon>
        <taxon>dalbergioids sensu lato</taxon>
        <taxon>Dalbergieae</taxon>
        <taxon>Pterocarpus clade</taxon>
        <taxon>Stylosanthes</taxon>
    </lineage>
</organism>
<comment type="caution">
    <text evidence="3">The sequence shown here is derived from an EMBL/GenBank/DDBJ whole genome shotgun (WGS) entry which is preliminary data.</text>
</comment>
<keyword evidence="4" id="KW-1185">Reference proteome</keyword>
<feature type="region of interest" description="Disordered" evidence="1">
    <location>
        <begin position="86"/>
        <end position="117"/>
    </location>
</feature>
<evidence type="ECO:0000313" key="3">
    <source>
        <dbReference type="EMBL" id="MED6213981.1"/>
    </source>
</evidence>
<dbReference type="Proteomes" id="UP001341840">
    <property type="component" value="Unassembled WGS sequence"/>
</dbReference>
<gene>
    <name evidence="3" type="ORF">PIB30_098695</name>
</gene>
<evidence type="ECO:0000256" key="1">
    <source>
        <dbReference type="SAM" id="MobiDB-lite"/>
    </source>
</evidence>
<keyword evidence="2" id="KW-0472">Membrane</keyword>
<accession>A0ABU6YVZ1</accession>
<feature type="compositionally biased region" description="Basic and acidic residues" evidence="1">
    <location>
        <begin position="107"/>
        <end position="117"/>
    </location>
</feature>
<proteinExistence type="predicted"/>
<dbReference type="EMBL" id="JASCZI010244209">
    <property type="protein sequence ID" value="MED6213981.1"/>
    <property type="molecule type" value="Genomic_DNA"/>
</dbReference>
<feature type="transmembrane region" description="Helical" evidence="2">
    <location>
        <begin position="35"/>
        <end position="57"/>
    </location>
</feature>
<evidence type="ECO:0000256" key="2">
    <source>
        <dbReference type="SAM" id="Phobius"/>
    </source>
</evidence>
<feature type="compositionally biased region" description="Basic and acidic residues" evidence="1">
    <location>
        <begin position="86"/>
        <end position="99"/>
    </location>
</feature>
<reference evidence="3 4" key="1">
    <citation type="journal article" date="2023" name="Plants (Basel)">
        <title>Bridging the Gap: Combining Genomics and Transcriptomics Approaches to Understand Stylosanthes scabra, an Orphan Legume from the Brazilian Caatinga.</title>
        <authorList>
            <person name="Ferreira-Neto J.R.C."/>
            <person name="da Silva M.D."/>
            <person name="Binneck E."/>
            <person name="de Melo N.F."/>
            <person name="da Silva R.H."/>
            <person name="de Melo A.L.T.M."/>
            <person name="Pandolfi V."/>
            <person name="Bustamante F.O."/>
            <person name="Brasileiro-Vidal A.C."/>
            <person name="Benko-Iseppon A.M."/>
        </authorList>
    </citation>
    <scope>NUCLEOTIDE SEQUENCE [LARGE SCALE GENOMIC DNA]</scope>
    <source>
        <tissue evidence="3">Leaves</tissue>
    </source>
</reference>
<protein>
    <submittedName>
        <fullName evidence="3">Uncharacterized protein</fullName>
    </submittedName>
</protein>